<dbReference type="InterPro" id="IPR004942">
    <property type="entry name" value="Roadblock/LAMTOR2_dom"/>
</dbReference>
<feature type="domain" description="Roadblock/LAMTOR2" evidence="1">
    <location>
        <begin position="2"/>
        <end position="90"/>
    </location>
</feature>
<evidence type="ECO:0000313" key="3">
    <source>
        <dbReference type="Proteomes" id="UP000282321"/>
    </source>
</evidence>
<name>A0A660S8T0_UNCT6</name>
<dbReference type="EMBL" id="QNBC01000033">
    <property type="protein sequence ID" value="RKX66760.1"/>
    <property type="molecule type" value="Genomic_DNA"/>
</dbReference>
<dbReference type="SMART" id="SM00960">
    <property type="entry name" value="Robl_LC7"/>
    <property type="match status" value="1"/>
</dbReference>
<accession>A0A660S8T0</accession>
<dbReference type="InterPro" id="IPR015019">
    <property type="entry name" value="LAMTOR3"/>
</dbReference>
<evidence type="ECO:0000259" key="1">
    <source>
        <dbReference type="SMART" id="SM00960"/>
    </source>
</evidence>
<gene>
    <name evidence="2" type="ORF">DRP44_03380</name>
</gene>
<dbReference type="Proteomes" id="UP000282321">
    <property type="component" value="Unassembled WGS sequence"/>
</dbReference>
<dbReference type="Pfam" id="PF08923">
    <property type="entry name" value="MAPKK1_Int"/>
    <property type="match status" value="1"/>
</dbReference>
<dbReference type="GO" id="GO:0032006">
    <property type="term" value="P:regulation of TOR signaling"/>
    <property type="evidence" value="ECO:0007669"/>
    <property type="project" value="InterPro"/>
</dbReference>
<dbReference type="Gene3D" id="3.30.450.30">
    <property type="entry name" value="Dynein light chain 2a, cytoplasmic"/>
    <property type="match status" value="1"/>
</dbReference>
<dbReference type="AlphaFoldDB" id="A0A660S8T0"/>
<sequence length="116" mass="13056">MIKEYLESLNEMEYVKGVILSDRDGIIIESLMSTELNKELLAAMAAKVASNIENNISQLEEKLNSQCIIFTDEVNIFFSIMSDIILILLTDTKANIGGIKLNMRKYVDLIHDELSG</sequence>
<proteinExistence type="predicted"/>
<organism evidence="2 3">
    <name type="scientific">candidate division TA06 bacterium</name>
    <dbReference type="NCBI Taxonomy" id="2250710"/>
    <lineage>
        <taxon>Bacteria</taxon>
        <taxon>Bacteria division TA06</taxon>
    </lineage>
</organism>
<reference evidence="2 3" key="1">
    <citation type="submission" date="2018-06" db="EMBL/GenBank/DDBJ databases">
        <title>Extensive metabolic versatility and redundancy in microbially diverse, dynamic hydrothermal sediments.</title>
        <authorList>
            <person name="Dombrowski N."/>
            <person name="Teske A."/>
            <person name="Baker B.J."/>
        </authorList>
    </citation>
    <scope>NUCLEOTIDE SEQUENCE [LARGE SCALE GENOMIC DNA]</scope>
    <source>
        <strain evidence="2">B35_G9</strain>
    </source>
</reference>
<comment type="caution">
    <text evidence="2">The sequence shown here is derived from an EMBL/GenBank/DDBJ whole genome shotgun (WGS) entry which is preliminary data.</text>
</comment>
<dbReference type="SUPFAM" id="SSF103196">
    <property type="entry name" value="Roadblock/LC7 domain"/>
    <property type="match status" value="1"/>
</dbReference>
<evidence type="ECO:0000313" key="2">
    <source>
        <dbReference type="EMBL" id="RKX66760.1"/>
    </source>
</evidence>
<protein>
    <recommendedName>
        <fullName evidence="1">Roadblock/LAMTOR2 domain-containing protein</fullName>
    </recommendedName>
</protein>